<dbReference type="InterPro" id="IPR008995">
    <property type="entry name" value="Mo/tungstate-bd_C_term_dom"/>
</dbReference>
<dbReference type="Proteomes" id="UP000014387">
    <property type="component" value="Unassembled WGS sequence"/>
</dbReference>
<dbReference type="SUPFAM" id="SSF46955">
    <property type="entry name" value="Putative DNA-binding domain"/>
    <property type="match status" value="1"/>
</dbReference>
<dbReference type="RefSeq" id="WP_016443897.1">
    <property type="nucleotide sequence ID" value="NZ_KE150266.1"/>
</dbReference>
<dbReference type="NCBIfam" id="TIGR01764">
    <property type="entry name" value="excise"/>
    <property type="match status" value="1"/>
</dbReference>
<dbReference type="EMBL" id="AGWN01000001">
    <property type="protein sequence ID" value="EPD30785.1"/>
    <property type="molecule type" value="Genomic_DNA"/>
</dbReference>
<reference evidence="3 4" key="1">
    <citation type="submission" date="2013-05" db="EMBL/GenBank/DDBJ databases">
        <title>The Genome Sequence of Actinomyces europaeus ACS-120-V-COL10B.</title>
        <authorList>
            <consortium name="The Broad Institute Genomics Platform"/>
            <person name="Earl A."/>
            <person name="Ward D."/>
            <person name="Feldgarden M."/>
            <person name="Gevers D."/>
            <person name="Saerens B."/>
            <person name="Vaneechoutte M."/>
            <person name="Walker B."/>
            <person name="Young S."/>
            <person name="Zeng Q."/>
            <person name="Gargeya S."/>
            <person name="Fitzgerald M."/>
            <person name="Haas B."/>
            <person name="Abouelleil A."/>
            <person name="Allen A.W."/>
            <person name="Alvarado L."/>
            <person name="Arachchi H.M."/>
            <person name="Berlin A.M."/>
            <person name="Chapman S.B."/>
            <person name="Gainer-Dewar J."/>
            <person name="Goldberg J."/>
            <person name="Griggs A."/>
            <person name="Gujja S."/>
            <person name="Hansen M."/>
            <person name="Howarth C."/>
            <person name="Imamovic A."/>
            <person name="Ireland A."/>
            <person name="Larimer J."/>
            <person name="McCowan C."/>
            <person name="Murphy C."/>
            <person name="Pearson M."/>
            <person name="Poon T.W."/>
            <person name="Priest M."/>
            <person name="Roberts A."/>
            <person name="Saif S."/>
            <person name="Shea T."/>
            <person name="Sisk P."/>
            <person name="Sykes S."/>
            <person name="Wortman J."/>
            <person name="Nusbaum C."/>
            <person name="Birren B."/>
        </authorList>
    </citation>
    <scope>NUCLEOTIDE SEQUENCE [LARGE SCALE GENOMIC DNA]</scope>
    <source>
        <strain evidence="3 4">ACS-120-V-Col10b</strain>
    </source>
</reference>
<dbReference type="Gene3D" id="2.40.50.100">
    <property type="match status" value="1"/>
</dbReference>
<dbReference type="AlphaFoldDB" id="A0A9W5VWE6"/>
<name>A0A9W5VWE6_9ACTO</name>
<dbReference type="Pfam" id="PF12728">
    <property type="entry name" value="HTH_17"/>
    <property type="match status" value="1"/>
</dbReference>
<keyword evidence="4" id="KW-1185">Reference proteome</keyword>
<proteinExistence type="predicted"/>
<dbReference type="GO" id="GO:0003677">
    <property type="term" value="F:DNA binding"/>
    <property type="evidence" value="ECO:0007669"/>
    <property type="project" value="InterPro"/>
</dbReference>
<protein>
    <submittedName>
        <fullName evidence="3">Molybdenum-pterin binding domain-containing protein</fullName>
    </submittedName>
</protein>
<dbReference type="InterPro" id="IPR005116">
    <property type="entry name" value="Transp-assoc_OB_typ1"/>
</dbReference>
<accession>A0A9W5VWE6</accession>
<evidence type="ECO:0000313" key="4">
    <source>
        <dbReference type="Proteomes" id="UP000014387"/>
    </source>
</evidence>
<dbReference type="InterPro" id="IPR010093">
    <property type="entry name" value="SinI_DNA-bd"/>
</dbReference>
<evidence type="ECO:0000259" key="2">
    <source>
        <dbReference type="Pfam" id="PF12728"/>
    </source>
</evidence>
<comment type="caution">
    <text evidence="3">The sequence shown here is derived from an EMBL/GenBank/DDBJ whole genome shotgun (WGS) entry which is preliminary data.</text>
</comment>
<dbReference type="Pfam" id="PF03459">
    <property type="entry name" value="TOBE"/>
    <property type="match status" value="1"/>
</dbReference>
<evidence type="ECO:0000259" key="1">
    <source>
        <dbReference type="Pfam" id="PF03459"/>
    </source>
</evidence>
<evidence type="ECO:0000313" key="3">
    <source>
        <dbReference type="EMBL" id="EPD30785.1"/>
    </source>
</evidence>
<gene>
    <name evidence="3" type="ORF">HMPREF9238_00540</name>
</gene>
<feature type="domain" description="Helix-turn-helix" evidence="2">
    <location>
        <begin position="4"/>
        <end position="51"/>
    </location>
</feature>
<dbReference type="InterPro" id="IPR009061">
    <property type="entry name" value="DNA-bd_dom_put_sf"/>
</dbReference>
<organism evidence="3 4">
    <name type="scientific">Gleimia europaea ACS-120-V-Col10b</name>
    <dbReference type="NCBI Taxonomy" id="883069"/>
    <lineage>
        <taxon>Bacteria</taxon>
        <taxon>Bacillati</taxon>
        <taxon>Actinomycetota</taxon>
        <taxon>Actinomycetes</taxon>
        <taxon>Actinomycetales</taxon>
        <taxon>Actinomycetaceae</taxon>
        <taxon>Gleimia</taxon>
    </lineage>
</organism>
<dbReference type="OrthoDB" id="271159at2"/>
<sequence>MHDLRVSNVATLLGVSTDTVRRLVEDGAIKGTRDDGRILIDGKSLVNYIRQITAKDERSTHGTEVNSIRNQLTGIVTDITSDKVMTRVEMICGPFRIVSLISTEAAREMKLEVGSLAVAGVKSTNVSISLP</sequence>
<dbReference type="SUPFAM" id="SSF50331">
    <property type="entry name" value="MOP-like"/>
    <property type="match status" value="1"/>
</dbReference>
<dbReference type="InterPro" id="IPR041657">
    <property type="entry name" value="HTH_17"/>
</dbReference>
<feature type="domain" description="Transport-associated OB type 1" evidence="1">
    <location>
        <begin position="67"/>
        <end position="127"/>
    </location>
</feature>